<dbReference type="InterPro" id="IPR003593">
    <property type="entry name" value="AAA+_ATPase"/>
</dbReference>
<evidence type="ECO:0000259" key="10">
    <source>
        <dbReference type="PROSITE" id="PS50929"/>
    </source>
</evidence>
<feature type="transmembrane region" description="Helical" evidence="8">
    <location>
        <begin position="50"/>
        <end position="71"/>
    </location>
</feature>
<keyword evidence="6 8" id="KW-0472">Membrane</keyword>
<gene>
    <name evidence="11" type="ORF">J2S44_001358</name>
</gene>
<feature type="transmembrane region" description="Helical" evidence="8">
    <location>
        <begin position="12"/>
        <end position="38"/>
    </location>
</feature>
<name>A0AAE3ZJL7_9ACTN</name>
<dbReference type="PANTHER" id="PTHR43394:SF1">
    <property type="entry name" value="ATP-BINDING CASSETTE SUB-FAMILY B MEMBER 10, MITOCHONDRIAL"/>
    <property type="match status" value="1"/>
</dbReference>
<feature type="transmembrane region" description="Helical" evidence="8">
    <location>
        <begin position="271"/>
        <end position="291"/>
    </location>
</feature>
<evidence type="ECO:0000256" key="2">
    <source>
        <dbReference type="ARBA" id="ARBA00022692"/>
    </source>
</evidence>
<keyword evidence="2 8" id="KW-0812">Transmembrane</keyword>
<dbReference type="Proteomes" id="UP001183629">
    <property type="component" value="Unassembled WGS sequence"/>
</dbReference>
<evidence type="ECO:0000256" key="6">
    <source>
        <dbReference type="ARBA" id="ARBA00023136"/>
    </source>
</evidence>
<dbReference type="InterPro" id="IPR027417">
    <property type="entry name" value="P-loop_NTPase"/>
</dbReference>
<organism evidence="11 12">
    <name type="scientific">Catenuloplanes niger</name>
    <dbReference type="NCBI Taxonomy" id="587534"/>
    <lineage>
        <taxon>Bacteria</taxon>
        <taxon>Bacillati</taxon>
        <taxon>Actinomycetota</taxon>
        <taxon>Actinomycetes</taxon>
        <taxon>Micromonosporales</taxon>
        <taxon>Micromonosporaceae</taxon>
        <taxon>Catenuloplanes</taxon>
    </lineage>
</organism>
<protein>
    <submittedName>
        <fullName evidence="11">ATP-binding cassette subfamily B protein</fullName>
    </submittedName>
</protein>
<dbReference type="PROSITE" id="PS50893">
    <property type="entry name" value="ABC_TRANSPORTER_2"/>
    <property type="match status" value="1"/>
</dbReference>
<dbReference type="InterPro" id="IPR011527">
    <property type="entry name" value="ABC1_TM_dom"/>
</dbReference>
<reference evidence="11 12" key="1">
    <citation type="submission" date="2023-07" db="EMBL/GenBank/DDBJ databases">
        <title>Sequencing the genomes of 1000 actinobacteria strains.</title>
        <authorList>
            <person name="Klenk H.-P."/>
        </authorList>
    </citation>
    <scope>NUCLEOTIDE SEQUENCE [LARGE SCALE GENOMIC DNA]</scope>
    <source>
        <strain evidence="11 12">DSM 44711</strain>
    </source>
</reference>
<evidence type="ECO:0000256" key="1">
    <source>
        <dbReference type="ARBA" id="ARBA00004651"/>
    </source>
</evidence>
<dbReference type="InterPro" id="IPR017871">
    <property type="entry name" value="ABC_transporter-like_CS"/>
</dbReference>
<dbReference type="GO" id="GO:0005886">
    <property type="term" value="C:plasma membrane"/>
    <property type="evidence" value="ECO:0007669"/>
    <property type="project" value="UniProtKB-SubCell"/>
</dbReference>
<feature type="domain" description="ABC transporter" evidence="9">
    <location>
        <begin position="339"/>
        <end position="567"/>
    </location>
</feature>
<evidence type="ECO:0000313" key="11">
    <source>
        <dbReference type="EMBL" id="MDR7321108.1"/>
    </source>
</evidence>
<keyword evidence="4 11" id="KW-0067">ATP-binding</keyword>
<feature type="region of interest" description="Disordered" evidence="7">
    <location>
        <begin position="570"/>
        <end position="605"/>
    </location>
</feature>
<dbReference type="InterPro" id="IPR036640">
    <property type="entry name" value="ABC1_TM_sf"/>
</dbReference>
<dbReference type="Pfam" id="PF00664">
    <property type="entry name" value="ABC_membrane"/>
    <property type="match status" value="1"/>
</dbReference>
<proteinExistence type="predicted"/>
<feature type="transmembrane region" description="Helical" evidence="8">
    <location>
        <begin position="239"/>
        <end position="259"/>
    </location>
</feature>
<dbReference type="SUPFAM" id="SSF90123">
    <property type="entry name" value="ABC transporter transmembrane region"/>
    <property type="match status" value="1"/>
</dbReference>
<dbReference type="InterPro" id="IPR003439">
    <property type="entry name" value="ABC_transporter-like_ATP-bd"/>
</dbReference>
<dbReference type="Pfam" id="PF00005">
    <property type="entry name" value="ABC_tran"/>
    <property type="match status" value="1"/>
</dbReference>
<dbReference type="PROSITE" id="PS50929">
    <property type="entry name" value="ABC_TM1F"/>
    <property type="match status" value="1"/>
</dbReference>
<dbReference type="GO" id="GO:0005524">
    <property type="term" value="F:ATP binding"/>
    <property type="evidence" value="ECO:0007669"/>
    <property type="project" value="UniProtKB-KW"/>
</dbReference>
<evidence type="ECO:0000256" key="3">
    <source>
        <dbReference type="ARBA" id="ARBA00022741"/>
    </source>
</evidence>
<evidence type="ECO:0000259" key="9">
    <source>
        <dbReference type="PROSITE" id="PS50893"/>
    </source>
</evidence>
<dbReference type="Gene3D" id="3.40.50.300">
    <property type="entry name" value="P-loop containing nucleotide triphosphate hydrolases"/>
    <property type="match status" value="1"/>
</dbReference>
<feature type="domain" description="ABC transmembrane type-1" evidence="10">
    <location>
        <begin position="18"/>
        <end position="292"/>
    </location>
</feature>
<evidence type="ECO:0000313" key="12">
    <source>
        <dbReference type="Proteomes" id="UP001183629"/>
    </source>
</evidence>
<dbReference type="SMART" id="SM00382">
    <property type="entry name" value="AAA"/>
    <property type="match status" value="1"/>
</dbReference>
<keyword evidence="3" id="KW-0547">Nucleotide-binding</keyword>
<sequence>MTNRILLGCVRAAGGHAVLLAVASIIGAVAALLVPAAIGRTVDAVFAGSAHAWIGITAALVVVAAVADVLTDLAAATGTARATAHLRRALLSRIFTLPHPIGRPAGDLVARLGTQAADAGSAVGATIGGLVSVLPPIGSLVALALIDPWLAVALVAGLLLLTALLRGFVLSASTFARGYQRVQGDIAALLAEAMTGARTIAAAGTAETEIRRVLRPLPELGKHGRGTWSALAVAAGRTAVLGPLTQIVVVAVAGVLLTAGRLTPGELIAALQYAALGAGLGAILGTLNRLVRARSGATRAAEIITERPRPHGARHLPPARTGTSPIRPAGHVDHGVGELRLEGVTVRAEDGRVLLDRLTLAVPGGAVVAVVGRSGAGKSTFAAVAGRLRDPDEGTVRLDGVPLPALSRDALAVAVGYGFERPALAGRTIGDAIAMGRDPGFVAEAARVAAIDDYVRRLPRGYDTPLADAPMSGGEAQRLGLARALHGARLLVLDDASSSVDSVTEARIGAALTRHAHGVTRLLVTHRRATAARADLVAWLDGGRLRAFAPHRVLWADPAYRAVFAGASPVAAPRTSGETPPAARPGRHGVRTGSRPVAGGGRGAG</sequence>
<feature type="region of interest" description="Disordered" evidence="7">
    <location>
        <begin position="309"/>
        <end position="331"/>
    </location>
</feature>
<dbReference type="SUPFAM" id="SSF52540">
    <property type="entry name" value="P-loop containing nucleoside triphosphate hydrolases"/>
    <property type="match status" value="1"/>
</dbReference>
<feature type="transmembrane region" description="Helical" evidence="8">
    <location>
        <begin position="121"/>
        <end position="143"/>
    </location>
</feature>
<dbReference type="CDD" id="cd03228">
    <property type="entry name" value="ABCC_MRP_Like"/>
    <property type="match status" value="1"/>
</dbReference>
<dbReference type="GO" id="GO:0015421">
    <property type="term" value="F:ABC-type oligopeptide transporter activity"/>
    <property type="evidence" value="ECO:0007669"/>
    <property type="project" value="TreeGrafter"/>
</dbReference>
<comment type="subcellular location">
    <subcellularLocation>
        <location evidence="1">Cell membrane</location>
        <topology evidence="1">Multi-pass membrane protein</topology>
    </subcellularLocation>
</comment>
<dbReference type="PANTHER" id="PTHR43394">
    <property type="entry name" value="ATP-DEPENDENT PERMEASE MDL1, MITOCHONDRIAL"/>
    <property type="match status" value="1"/>
</dbReference>
<dbReference type="Gene3D" id="1.20.1560.10">
    <property type="entry name" value="ABC transporter type 1, transmembrane domain"/>
    <property type="match status" value="1"/>
</dbReference>
<dbReference type="InterPro" id="IPR039421">
    <property type="entry name" value="Type_1_exporter"/>
</dbReference>
<dbReference type="AlphaFoldDB" id="A0AAE3ZJL7"/>
<dbReference type="EMBL" id="JAVDYC010000001">
    <property type="protein sequence ID" value="MDR7321108.1"/>
    <property type="molecule type" value="Genomic_DNA"/>
</dbReference>
<evidence type="ECO:0000256" key="7">
    <source>
        <dbReference type="SAM" id="MobiDB-lite"/>
    </source>
</evidence>
<accession>A0AAE3ZJL7</accession>
<evidence type="ECO:0000256" key="4">
    <source>
        <dbReference type="ARBA" id="ARBA00022840"/>
    </source>
</evidence>
<dbReference type="GO" id="GO:0016887">
    <property type="term" value="F:ATP hydrolysis activity"/>
    <property type="evidence" value="ECO:0007669"/>
    <property type="project" value="InterPro"/>
</dbReference>
<keyword evidence="5 8" id="KW-1133">Transmembrane helix</keyword>
<comment type="caution">
    <text evidence="11">The sequence shown here is derived from an EMBL/GenBank/DDBJ whole genome shotgun (WGS) entry which is preliminary data.</text>
</comment>
<dbReference type="RefSeq" id="WP_310409882.1">
    <property type="nucleotide sequence ID" value="NZ_JAVDYC010000001.1"/>
</dbReference>
<evidence type="ECO:0000256" key="8">
    <source>
        <dbReference type="SAM" id="Phobius"/>
    </source>
</evidence>
<keyword evidence="12" id="KW-1185">Reference proteome</keyword>
<feature type="transmembrane region" description="Helical" evidence="8">
    <location>
        <begin position="149"/>
        <end position="169"/>
    </location>
</feature>
<evidence type="ECO:0000256" key="5">
    <source>
        <dbReference type="ARBA" id="ARBA00022989"/>
    </source>
</evidence>
<dbReference type="PROSITE" id="PS00211">
    <property type="entry name" value="ABC_TRANSPORTER_1"/>
    <property type="match status" value="1"/>
</dbReference>